<name>A0A0M2UTS6_9BACT</name>
<accession>A0A0M2UTS6</accession>
<dbReference type="Pfam" id="PF01954">
    <property type="entry name" value="AF2212-like"/>
    <property type="match status" value="1"/>
</dbReference>
<proteinExistence type="predicted"/>
<evidence type="ECO:0000313" key="2">
    <source>
        <dbReference type="Proteomes" id="UP000034954"/>
    </source>
</evidence>
<dbReference type="AlphaFoldDB" id="A0A0M2UTS6"/>
<dbReference type="InterPro" id="IPR024069">
    <property type="entry name" value="AF2212-like_dom_sf"/>
</dbReference>
<keyword evidence="2" id="KW-1185">Reference proteome</keyword>
<organism evidence="1 2">
    <name type="scientific">Candidatus Brocadia fulgida</name>
    <dbReference type="NCBI Taxonomy" id="380242"/>
    <lineage>
        <taxon>Bacteria</taxon>
        <taxon>Pseudomonadati</taxon>
        <taxon>Planctomycetota</taxon>
        <taxon>Candidatus Brocadiia</taxon>
        <taxon>Candidatus Brocadiales</taxon>
        <taxon>Candidatus Brocadiaceae</taxon>
        <taxon>Candidatus Brocadia</taxon>
    </lineage>
</organism>
<dbReference type="InterPro" id="IPR008203">
    <property type="entry name" value="AF2212-like"/>
</dbReference>
<protein>
    <submittedName>
        <fullName evidence="1">Uncharacterized protein</fullName>
    </submittedName>
</protein>
<evidence type="ECO:0000313" key="1">
    <source>
        <dbReference type="EMBL" id="KKO17879.1"/>
    </source>
</evidence>
<dbReference type="Proteomes" id="UP000034954">
    <property type="component" value="Unassembled WGS sequence"/>
</dbReference>
<gene>
    <name evidence="1" type="ORF">BROFUL_03427</name>
</gene>
<dbReference type="Gene3D" id="4.10.1150.10">
    <property type="entry name" value="AF2212/PG0164-like"/>
    <property type="match status" value="1"/>
</dbReference>
<dbReference type="SUPFAM" id="SSF141694">
    <property type="entry name" value="AF2212/PG0164-like"/>
    <property type="match status" value="1"/>
</dbReference>
<reference evidence="1 2" key="1">
    <citation type="journal article" date="2013" name="BMC Microbiol.">
        <title>Identification of the type II cytochrome c maturation pathway in anammox bacteria by comparative genomics.</title>
        <authorList>
            <person name="Ferousi C."/>
            <person name="Speth D.R."/>
            <person name="Reimann J."/>
            <person name="Op den Camp H.J."/>
            <person name="Allen J.W."/>
            <person name="Keltjens J.T."/>
            <person name="Jetten M.S."/>
        </authorList>
    </citation>
    <scope>NUCLEOTIDE SEQUENCE [LARGE SCALE GENOMIC DNA]</scope>
    <source>
        <strain evidence="1">RU1</strain>
    </source>
</reference>
<dbReference type="EMBL" id="LAQJ01000313">
    <property type="protein sequence ID" value="KKO17879.1"/>
    <property type="molecule type" value="Genomic_DNA"/>
</dbReference>
<comment type="caution">
    <text evidence="1">The sequence shown here is derived from an EMBL/GenBank/DDBJ whole genome shotgun (WGS) entry which is preliminary data.</text>
</comment>
<sequence>MGKTIRARFFKGVIKPLEEIDTTDGKEVFVTIIEVHTSSKEDAFERSTGEMEGYN</sequence>